<dbReference type="EC" id="1.1.1.47" evidence="4"/>
<evidence type="ECO:0000313" key="4">
    <source>
        <dbReference type="EMBL" id="NBD27937.1"/>
    </source>
</evidence>
<gene>
    <name evidence="4" type="ORF">GT019_29065</name>
</gene>
<dbReference type="PANTHER" id="PTHR43639:SF1">
    <property type="entry name" value="SHORT-CHAIN DEHYDROGENASE_REDUCTASE FAMILY PROTEIN"/>
    <property type="match status" value="1"/>
</dbReference>
<dbReference type="Gene3D" id="3.40.50.720">
    <property type="entry name" value="NAD(P)-binding Rossmann-like Domain"/>
    <property type="match status" value="1"/>
</dbReference>
<dbReference type="PRINTS" id="PR00081">
    <property type="entry name" value="GDHRDH"/>
</dbReference>
<evidence type="ECO:0000313" key="5">
    <source>
        <dbReference type="Proteomes" id="UP000665561"/>
    </source>
</evidence>
<dbReference type="InterPro" id="IPR057326">
    <property type="entry name" value="KR_dom"/>
</dbReference>
<accession>A0ABW9XYX6</accession>
<reference evidence="4 5" key="1">
    <citation type="submission" date="2020-01" db="EMBL/GenBank/DDBJ databases">
        <title>Paenibacillus soybeanensis sp. nov. isolated from the nodules of soybean (Glycine max(L.) Merr).</title>
        <authorList>
            <person name="Wang H."/>
        </authorList>
    </citation>
    <scope>NUCLEOTIDE SEQUENCE [LARGE SCALE GENOMIC DNA]</scope>
    <source>
        <strain evidence="4 5">T1</strain>
    </source>
</reference>
<dbReference type="RefSeq" id="WP_161746958.1">
    <property type="nucleotide sequence ID" value="NZ_JAAAMV010000033.1"/>
</dbReference>
<dbReference type="InterPro" id="IPR036291">
    <property type="entry name" value="NAD(P)-bd_dom_sf"/>
</dbReference>
<dbReference type="InterPro" id="IPR020904">
    <property type="entry name" value="Sc_DH/Rdtase_CS"/>
</dbReference>
<dbReference type="InterPro" id="IPR002347">
    <property type="entry name" value="SDR_fam"/>
</dbReference>
<keyword evidence="2 4" id="KW-0560">Oxidoreductase</keyword>
<dbReference type="SMART" id="SM00822">
    <property type="entry name" value="PKS_KR"/>
    <property type="match status" value="1"/>
</dbReference>
<comment type="similarity">
    <text evidence="1">Belongs to the short-chain dehydrogenases/reductases (SDR) family.</text>
</comment>
<dbReference type="PANTHER" id="PTHR43639">
    <property type="entry name" value="OXIDOREDUCTASE, SHORT-CHAIN DEHYDROGENASE/REDUCTASE FAMILY (AFU_ORTHOLOGUE AFUA_5G02870)"/>
    <property type="match status" value="1"/>
</dbReference>
<comment type="caution">
    <text evidence="4">The sequence shown here is derived from an EMBL/GenBank/DDBJ whole genome shotgun (WGS) entry which is preliminary data.</text>
</comment>
<keyword evidence="5" id="KW-1185">Reference proteome</keyword>
<dbReference type="PROSITE" id="PS00061">
    <property type="entry name" value="ADH_SHORT"/>
    <property type="match status" value="1"/>
</dbReference>
<evidence type="ECO:0000259" key="3">
    <source>
        <dbReference type="SMART" id="SM00822"/>
    </source>
</evidence>
<evidence type="ECO:0000256" key="1">
    <source>
        <dbReference type="ARBA" id="ARBA00006484"/>
    </source>
</evidence>
<dbReference type="Proteomes" id="UP000665561">
    <property type="component" value="Unassembled WGS sequence"/>
</dbReference>
<name>A0ABW9XYX6_9BACL</name>
<dbReference type="Pfam" id="PF13561">
    <property type="entry name" value="adh_short_C2"/>
    <property type="match status" value="1"/>
</dbReference>
<organism evidence="4 5">
    <name type="scientific">Paenibacillus glycinis</name>
    <dbReference type="NCBI Taxonomy" id="2697035"/>
    <lineage>
        <taxon>Bacteria</taxon>
        <taxon>Bacillati</taxon>
        <taxon>Bacillota</taxon>
        <taxon>Bacilli</taxon>
        <taxon>Bacillales</taxon>
        <taxon>Paenibacillaceae</taxon>
        <taxon>Paenibacillus</taxon>
    </lineage>
</organism>
<feature type="domain" description="Ketoreductase" evidence="3">
    <location>
        <begin position="8"/>
        <end position="188"/>
    </location>
</feature>
<dbReference type="NCBIfam" id="NF005559">
    <property type="entry name" value="PRK07231.1"/>
    <property type="match status" value="1"/>
</dbReference>
<dbReference type="GO" id="GO:0047936">
    <property type="term" value="F:glucose 1-dehydrogenase [NAD(P)+] activity"/>
    <property type="evidence" value="ECO:0007669"/>
    <property type="project" value="UniProtKB-EC"/>
</dbReference>
<sequence length="261" mass="27174">MQNQLQGRVALVTGSAKGIGAGIARELASQGAAVCVNYATSAEAAERLVRELSDRGCRAFACQADIGVPARAAALVETVANRYGRLDILVNNAAIDPVVHWESVTEELWDRIMNANLKGAFFTAQAAAKQMRAQGFGRIVNISSVHGNATMHGYAAYAASKGGMNALTRQLALDLAPLGITVNAVAPGLVEVEKHGYDTPEARGLDAVQIPVGRVGVPGDIGPLVAFLASESAAYVNGQVFTVDGGSSARFFLKQDPVDPG</sequence>
<proteinExistence type="inferred from homology"/>
<dbReference type="PRINTS" id="PR00080">
    <property type="entry name" value="SDRFAMILY"/>
</dbReference>
<dbReference type="EMBL" id="JAAAMV010000033">
    <property type="protein sequence ID" value="NBD27937.1"/>
    <property type="molecule type" value="Genomic_DNA"/>
</dbReference>
<dbReference type="SUPFAM" id="SSF51735">
    <property type="entry name" value="NAD(P)-binding Rossmann-fold domains"/>
    <property type="match status" value="1"/>
</dbReference>
<evidence type="ECO:0000256" key="2">
    <source>
        <dbReference type="ARBA" id="ARBA00023002"/>
    </source>
</evidence>
<protein>
    <submittedName>
        <fullName evidence="4">Glucose 1-dehydrogenase</fullName>
        <ecNumber evidence="4">1.1.1.47</ecNumber>
    </submittedName>
</protein>